<feature type="transmembrane region" description="Helical" evidence="1">
    <location>
        <begin position="55"/>
        <end position="74"/>
    </location>
</feature>
<organism evidence="2 3">
    <name type="scientific">Caballeronia udeis</name>
    <dbReference type="NCBI Taxonomy" id="1232866"/>
    <lineage>
        <taxon>Bacteria</taxon>
        <taxon>Pseudomonadati</taxon>
        <taxon>Pseudomonadota</taxon>
        <taxon>Betaproteobacteria</taxon>
        <taxon>Burkholderiales</taxon>
        <taxon>Burkholderiaceae</taxon>
        <taxon>Caballeronia</taxon>
    </lineage>
</organism>
<gene>
    <name evidence="2" type="ORF">ABH943_009014</name>
</gene>
<keyword evidence="1" id="KW-0812">Transmembrane</keyword>
<reference evidence="2 3" key="1">
    <citation type="submission" date="2024-10" db="EMBL/GenBank/DDBJ databases">
        <authorList>
            <person name="Deangelis K."/>
            <person name="Huntemann M."/>
            <person name="Clum A."/>
            <person name="Wang J."/>
            <person name="Palaniappan K."/>
            <person name="Ritter S."/>
            <person name="Chen I.-M."/>
            <person name="Stamatis D."/>
            <person name="Reddy T."/>
            <person name="O'Malley R."/>
            <person name="Daum C."/>
            <person name="Ng V."/>
            <person name="Ivanova N."/>
            <person name="Kyrpides N."/>
            <person name="Woyke T."/>
        </authorList>
    </citation>
    <scope>NUCLEOTIDE SEQUENCE [LARGE SCALE GENOMIC DNA]</scope>
    <source>
        <strain evidence="2 3">GAS97</strain>
    </source>
</reference>
<keyword evidence="1" id="KW-0472">Membrane</keyword>
<keyword evidence="3" id="KW-1185">Reference proteome</keyword>
<evidence type="ECO:0000256" key="1">
    <source>
        <dbReference type="SAM" id="Phobius"/>
    </source>
</evidence>
<protein>
    <submittedName>
        <fullName evidence="2">Uncharacterized protein</fullName>
    </submittedName>
</protein>
<feature type="transmembrane region" description="Helical" evidence="1">
    <location>
        <begin position="7"/>
        <end position="35"/>
    </location>
</feature>
<dbReference type="EMBL" id="JBIYDN010000071">
    <property type="protein sequence ID" value="MFK4448969.1"/>
    <property type="molecule type" value="Genomic_DNA"/>
</dbReference>
<accession>A0ABW8MZ29</accession>
<sequence length="82" mass="9207">MTWSRLFGIVTLVVLVSAASLAGIVLSFALLMRYLGWQTVWSGIFPWATDRLDMITTFLAGGTIAVCLLMKRLARTRTRMRL</sequence>
<proteinExistence type="predicted"/>
<evidence type="ECO:0000313" key="3">
    <source>
        <dbReference type="Proteomes" id="UP001620514"/>
    </source>
</evidence>
<keyword evidence="1" id="KW-1133">Transmembrane helix</keyword>
<name>A0ABW8MZ29_9BURK</name>
<dbReference type="Proteomes" id="UP001620514">
    <property type="component" value="Unassembled WGS sequence"/>
</dbReference>
<reference evidence="2 3" key="2">
    <citation type="submission" date="2024-11" db="EMBL/GenBank/DDBJ databases">
        <title>Using genomics to understand microbial adaptation to soil warming.</title>
        <authorList>
            <person name="Deangelis K.M. PhD."/>
        </authorList>
    </citation>
    <scope>NUCLEOTIDE SEQUENCE [LARGE SCALE GENOMIC DNA]</scope>
    <source>
        <strain evidence="2 3">GAS97</strain>
    </source>
</reference>
<evidence type="ECO:0000313" key="2">
    <source>
        <dbReference type="EMBL" id="MFK4448969.1"/>
    </source>
</evidence>
<comment type="caution">
    <text evidence="2">The sequence shown here is derived from an EMBL/GenBank/DDBJ whole genome shotgun (WGS) entry which is preliminary data.</text>
</comment>